<organism evidence="7 8">
    <name type="scientific">Syntrophorhabdus aromaticivorans</name>
    <dbReference type="NCBI Taxonomy" id="328301"/>
    <lineage>
        <taxon>Bacteria</taxon>
        <taxon>Pseudomonadati</taxon>
        <taxon>Thermodesulfobacteriota</taxon>
        <taxon>Syntrophorhabdia</taxon>
        <taxon>Syntrophorhabdales</taxon>
        <taxon>Syntrophorhabdaceae</taxon>
        <taxon>Syntrophorhabdus</taxon>
    </lineage>
</organism>
<dbReference type="Pfam" id="PF13183">
    <property type="entry name" value="Fer4_8"/>
    <property type="match status" value="1"/>
</dbReference>
<keyword evidence="2" id="KW-0479">Metal-binding</keyword>
<reference evidence="7" key="1">
    <citation type="journal article" date="2020" name="Biotechnol. Biofuels">
        <title>New insights from the biogas microbiome by comprehensive genome-resolved metagenomics of nearly 1600 species originating from multiple anaerobic digesters.</title>
        <authorList>
            <person name="Campanaro S."/>
            <person name="Treu L."/>
            <person name="Rodriguez-R L.M."/>
            <person name="Kovalovszki A."/>
            <person name="Ziels R.M."/>
            <person name="Maus I."/>
            <person name="Zhu X."/>
            <person name="Kougias P.G."/>
            <person name="Basile A."/>
            <person name="Luo G."/>
            <person name="Schluter A."/>
            <person name="Konstantinidis K.T."/>
            <person name="Angelidaki I."/>
        </authorList>
    </citation>
    <scope>NUCLEOTIDE SEQUENCE</scope>
    <source>
        <strain evidence="7">AS06rmzACSIP_7</strain>
    </source>
</reference>
<dbReference type="InterPro" id="IPR017900">
    <property type="entry name" value="4Fe4S_Fe_S_CS"/>
</dbReference>
<keyword evidence="3" id="KW-0560">Oxidoreductase</keyword>
<dbReference type="PANTHER" id="PTHR43255">
    <property type="entry name" value="IRON-SULFUR-BINDING OXIDOREDUCTASE FADF-RELATED-RELATED"/>
    <property type="match status" value="1"/>
</dbReference>
<evidence type="ECO:0000256" key="5">
    <source>
        <dbReference type="ARBA" id="ARBA00023014"/>
    </source>
</evidence>
<feature type="domain" description="4Fe-4S ferredoxin-type" evidence="6">
    <location>
        <begin position="26"/>
        <end position="87"/>
    </location>
</feature>
<keyword evidence="5" id="KW-0411">Iron-sulfur</keyword>
<dbReference type="PANTHER" id="PTHR43255:SF1">
    <property type="entry name" value="IRON-SULFUR-BINDING OXIDOREDUCTASE FADF-RELATED"/>
    <property type="match status" value="1"/>
</dbReference>
<accession>A0A351U3U0</accession>
<evidence type="ECO:0000256" key="1">
    <source>
        <dbReference type="ARBA" id="ARBA00022485"/>
    </source>
</evidence>
<keyword evidence="1" id="KW-0004">4Fe-4S</keyword>
<dbReference type="EMBL" id="JAAYEE010000282">
    <property type="protein sequence ID" value="NLW36680.1"/>
    <property type="molecule type" value="Genomic_DNA"/>
</dbReference>
<protein>
    <submittedName>
        <fullName evidence="7">Heterodisulfide reductase subunit C</fullName>
    </submittedName>
</protein>
<proteinExistence type="predicted"/>
<dbReference type="GO" id="GO:0046872">
    <property type="term" value="F:metal ion binding"/>
    <property type="evidence" value="ECO:0007669"/>
    <property type="project" value="UniProtKB-KW"/>
</dbReference>
<evidence type="ECO:0000313" key="8">
    <source>
        <dbReference type="Proteomes" id="UP000777265"/>
    </source>
</evidence>
<name>A0A351U3U0_9BACT</name>
<dbReference type="InterPro" id="IPR017896">
    <property type="entry name" value="4Fe4S_Fe-S-bd"/>
</dbReference>
<gene>
    <name evidence="7" type="ORF">GXY80_14565</name>
</gene>
<dbReference type="Proteomes" id="UP000777265">
    <property type="component" value="Unassembled WGS sequence"/>
</dbReference>
<dbReference type="GO" id="GO:0016491">
    <property type="term" value="F:oxidoreductase activity"/>
    <property type="evidence" value="ECO:0007669"/>
    <property type="project" value="UniProtKB-KW"/>
</dbReference>
<evidence type="ECO:0000256" key="2">
    <source>
        <dbReference type="ARBA" id="ARBA00022723"/>
    </source>
</evidence>
<dbReference type="GO" id="GO:0051539">
    <property type="term" value="F:4 iron, 4 sulfur cluster binding"/>
    <property type="evidence" value="ECO:0007669"/>
    <property type="project" value="UniProtKB-KW"/>
</dbReference>
<dbReference type="Gene3D" id="1.10.1060.10">
    <property type="entry name" value="Alpha-helical ferredoxin"/>
    <property type="match status" value="1"/>
</dbReference>
<keyword evidence="4" id="KW-0408">Iron</keyword>
<dbReference type="InterPro" id="IPR051460">
    <property type="entry name" value="HdrC_iron-sulfur_subunit"/>
</dbReference>
<dbReference type="GO" id="GO:0005886">
    <property type="term" value="C:plasma membrane"/>
    <property type="evidence" value="ECO:0007669"/>
    <property type="project" value="TreeGrafter"/>
</dbReference>
<dbReference type="InterPro" id="IPR009051">
    <property type="entry name" value="Helical_ferredxn"/>
</dbReference>
<dbReference type="SUPFAM" id="SSF46548">
    <property type="entry name" value="alpha-helical ferredoxin"/>
    <property type="match status" value="1"/>
</dbReference>
<evidence type="ECO:0000256" key="4">
    <source>
        <dbReference type="ARBA" id="ARBA00023004"/>
    </source>
</evidence>
<reference evidence="7" key="2">
    <citation type="submission" date="2020-01" db="EMBL/GenBank/DDBJ databases">
        <authorList>
            <person name="Campanaro S."/>
        </authorList>
    </citation>
    <scope>NUCLEOTIDE SEQUENCE</scope>
    <source>
        <strain evidence="7">AS06rmzACSIP_7</strain>
    </source>
</reference>
<evidence type="ECO:0000256" key="3">
    <source>
        <dbReference type="ARBA" id="ARBA00023002"/>
    </source>
</evidence>
<evidence type="ECO:0000259" key="6">
    <source>
        <dbReference type="Pfam" id="PF13183"/>
    </source>
</evidence>
<dbReference type="AlphaFoldDB" id="A0A351U3U0"/>
<evidence type="ECO:0000313" key="7">
    <source>
        <dbReference type="EMBL" id="NLW36680.1"/>
    </source>
</evidence>
<sequence length="188" mass="21434">MDALNLSKRVDWSFIDEVSKESGQKLSHCYQCGNCTAGCPYTQYFDYPVSQVMRLLQVGQKETILSSRAIWLCATCETCTTRCPCEIDVANVMDTLRIIARRENKVSEKEVKLFYDSFLASMKQHGRLFEVGTLITYNLKSGHFMADAELGPKVMEKGKVHFFPKNIKGRDKVAKIFARFQEKAKNHG</sequence>
<comment type="caution">
    <text evidence="7">The sequence shown here is derived from an EMBL/GenBank/DDBJ whole genome shotgun (WGS) entry which is preliminary data.</text>
</comment>
<dbReference type="STRING" id="909663.GCA_000512235_00708"/>
<dbReference type="PROSITE" id="PS00198">
    <property type="entry name" value="4FE4S_FER_1"/>
    <property type="match status" value="1"/>
</dbReference>